<accession>A0A4C1ZM37</accession>
<feature type="compositionally biased region" description="Basic and acidic residues" evidence="1">
    <location>
        <begin position="57"/>
        <end position="70"/>
    </location>
</feature>
<name>A0A4C1ZM37_EUMVA</name>
<feature type="region of interest" description="Disordered" evidence="1">
    <location>
        <begin position="36"/>
        <end position="70"/>
    </location>
</feature>
<evidence type="ECO:0000256" key="1">
    <source>
        <dbReference type="SAM" id="MobiDB-lite"/>
    </source>
</evidence>
<proteinExistence type="predicted"/>
<keyword evidence="3" id="KW-1185">Reference proteome</keyword>
<evidence type="ECO:0000313" key="3">
    <source>
        <dbReference type="Proteomes" id="UP000299102"/>
    </source>
</evidence>
<dbReference type="AlphaFoldDB" id="A0A4C1ZM37"/>
<dbReference type="Proteomes" id="UP000299102">
    <property type="component" value="Unassembled WGS sequence"/>
</dbReference>
<organism evidence="2 3">
    <name type="scientific">Eumeta variegata</name>
    <name type="common">Bagworm moth</name>
    <name type="synonym">Eumeta japonica</name>
    <dbReference type="NCBI Taxonomy" id="151549"/>
    <lineage>
        <taxon>Eukaryota</taxon>
        <taxon>Metazoa</taxon>
        <taxon>Ecdysozoa</taxon>
        <taxon>Arthropoda</taxon>
        <taxon>Hexapoda</taxon>
        <taxon>Insecta</taxon>
        <taxon>Pterygota</taxon>
        <taxon>Neoptera</taxon>
        <taxon>Endopterygota</taxon>
        <taxon>Lepidoptera</taxon>
        <taxon>Glossata</taxon>
        <taxon>Ditrysia</taxon>
        <taxon>Tineoidea</taxon>
        <taxon>Psychidae</taxon>
        <taxon>Oiketicinae</taxon>
        <taxon>Eumeta</taxon>
    </lineage>
</organism>
<protein>
    <submittedName>
        <fullName evidence="2">Uncharacterized protein</fullName>
    </submittedName>
</protein>
<reference evidence="2 3" key="1">
    <citation type="journal article" date="2019" name="Commun. Biol.">
        <title>The bagworm genome reveals a unique fibroin gene that provides high tensile strength.</title>
        <authorList>
            <person name="Kono N."/>
            <person name="Nakamura H."/>
            <person name="Ohtoshi R."/>
            <person name="Tomita M."/>
            <person name="Numata K."/>
            <person name="Arakawa K."/>
        </authorList>
    </citation>
    <scope>NUCLEOTIDE SEQUENCE [LARGE SCALE GENOMIC DNA]</scope>
</reference>
<comment type="caution">
    <text evidence="2">The sequence shown here is derived from an EMBL/GenBank/DDBJ whole genome shotgun (WGS) entry which is preliminary data.</text>
</comment>
<gene>
    <name evidence="2" type="ORF">EVAR_38163_1</name>
</gene>
<sequence>MRLSGYETDTVWFEDNALATGSALRHKFVGSVQRAEPPAFVLRRPSSDQTTTAPEQGTDRASSDPGRTEV</sequence>
<evidence type="ECO:0000313" key="2">
    <source>
        <dbReference type="EMBL" id="GBP87677.1"/>
    </source>
</evidence>
<dbReference type="EMBL" id="BGZK01001875">
    <property type="protein sequence ID" value="GBP87677.1"/>
    <property type="molecule type" value="Genomic_DNA"/>
</dbReference>